<name>A0AAX6MV54_9PEZI</name>
<keyword evidence="2" id="KW-1185">Reference proteome</keyword>
<dbReference type="EMBL" id="JBANMG010000002">
    <property type="protein sequence ID" value="KAK6956062.1"/>
    <property type="molecule type" value="Genomic_DNA"/>
</dbReference>
<evidence type="ECO:0000313" key="1">
    <source>
        <dbReference type="EMBL" id="KAK6956062.1"/>
    </source>
</evidence>
<evidence type="ECO:0008006" key="3">
    <source>
        <dbReference type="Google" id="ProtNLM"/>
    </source>
</evidence>
<organism evidence="1 2">
    <name type="scientific">Daldinia eschscholtzii</name>
    <dbReference type="NCBI Taxonomy" id="292717"/>
    <lineage>
        <taxon>Eukaryota</taxon>
        <taxon>Fungi</taxon>
        <taxon>Dikarya</taxon>
        <taxon>Ascomycota</taxon>
        <taxon>Pezizomycotina</taxon>
        <taxon>Sordariomycetes</taxon>
        <taxon>Xylariomycetidae</taxon>
        <taxon>Xylariales</taxon>
        <taxon>Hypoxylaceae</taxon>
        <taxon>Daldinia</taxon>
    </lineage>
</organism>
<dbReference type="AlphaFoldDB" id="A0AAX6MV54"/>
<reference evidence="1 2" key="1">
    <citation type="journal article" date="2024" name="Front Chem Biol">
        <title>Unveiling the potential of Daldinia eschscholtzii MFLUCC 19-0629 through bioactivity and bioinformatics studies for enhanced sustainable agriculture production.</title>
        <authorList>
            <person name="Brooks S."/>
            <person name="Weaver J.A."/>
            <person name="Klomchit A."/>
            <person name="Alharthi S.A."/>
            <person name="Onlamun T."/>
            <person name="Nurani R."/>
            <person name="Vong T.K."/>
            <person name="Alberti F."/>
            <person name="Greco C."/>
        </authorList>
    </citation>
    <scope>NUCLEOTIDE SEQUENCE [LARGE SCALE GENOMIC DNA]</scope>
    <source>
        <strain evidence="1">MFLUCC 19-0629</strain>
    </source>
</reference>
<gene>
    <name evidence="1" type="ORF">Daesc_001332</name>
</gene>
<proteinExistence type="predicted"/>
<dbReference type="Proteomes" id="UP001369815">
    <property type="component" value="Unassembled WGS sequence"/>
</dbReference>
<comment type="caution">
    <text evidence="1">The sequence shown here is derived from an EMBL/GenBank/DDBJ whole genome shotgun (WGS) entry which is preliminary data.</text>
</comment>
<sequence length="345" mass="39528">MSTTITSGQPIPSLLTVIITTSPTPSAPSTELVSAILSSFRNHCAKLLLCRVVVVFDTYDRIASHARLKKGQVTTEGAKTFDLYKKNVTELILREFAHHDNDRILSYDQGEAEFGYSAVESNFVPFTISRTADRQITFVTPSKRLGFGLAVRSALRLTETPFVWVQQHDWPLVSDIPLESLLNVMQTIEDDERPPVEYICLPSVRLLSYAESAHVVRFPELKGLTSYLKREFITESGESVPLTPMFFWHDKPHLASTQHYLSRIFPSRLSMPRGAFIEDTVGQRARNQMKRGDWLKWATWLYYPENGRRLCLRHLQGRTWEGSEKESEKKAIWRVQSAKREYESS</sequence>
<protein>
    <recommendedName>
        <fullName evidence="3">Glycosyltransferase family 2 protein</fullName>
    </recommendedName>
</protein>
<accession>A0AAX6MV54</accession>
<evidence type="ECO:0000313" key="2">
    <source>
        <dbReference type="Proteomes" id="UP001369815"/>
    </source>
</evidence>